<keyword evidence="7 8" id="KW-0472">Membrane</keyword>
<keyword evidence="5" id="KW-0256">Endoplasmic reticulum</keyword>
<dbReference type="Proteomes" id="UP000190831">
    <property type="component" value="Chromosome A"/>
</dbReference>
<organism evidence="9 10">
    <name type="scientific">Lachancea fermentati</name>
    <name type="common">Zygosaccharomyces fermentati</name>
    <dbReference type="NCBI Taxonomy" id="4955"/>
    <lineage>
        <taxon>Eukaryota</taxon>
        <taxon>Fungi</taxon>
        <taxon>Dikarya</taxon>
        <taxon>Ascomycota</taxon>
        <taxon>Saccharomycotina</taxon>
        <taxon>Saccharomycetes</taxon>
        <taxon>Saccharomycetales</taxon>
        <taxon>Saccharomycetaceae</taxon>
        <taxon>Lachancea</taxon>
    </lineage>
</organism>
<gene>
    <name evidence="9" type="ORF">LAFE_0A06524G</name>
</gene>
<evidence type="ECO:0000256" key="6">
    <source>
        <dbReference type="ARBA" id="ARBA00022989"/>
    </source>
</evidence>
<keyword evidence="4 8" id="KW-0812">Transmembrane</keyword>
<protein>
    <recommendedName>
        <fullName evidence="3">ER membrane protein complex subunit 6</fullName>
    </recommendedName>
</protein>
<dbReference type="STRING" id="4955.A0A1G4M6X4"/>
<dbReference type="PANTHER" id="PTHR20994">
    <property type="entry name" value="ER MEMBRANE PROTEIN COMPLEX SUBUNIT 6"/>
    <property type="match status" value="1"/>
</dbReference>
<dbReference type="PANTHER" id="PTHR20994:SF0">
    <property type="entry name" value="ER MEMBRANE PROTEIN COMPLEX SUBUNIT 6"/>
    <property type="match status" value="1"/>
</dbReference>
<dbReference type="InterPro" id="IPR008504">
    <property type="entry name" value="Emc6"/>
</dbReference>
<feature type="transmembrane region" description="Helical" evidence="8">
    <location>
        <begin position="49"/>
        <end position="67"/>
    </location>
</feature>
<dbReference type="GO" id="GO:0000045">
    <property type="term" value="P:autophagosome assembly"/>
    <property type="evidence" value="ECO:0007669"/>
    <property type="project" value="TreeGrafter"/>
</dbReference>
<evidence type="ECO:0000256" key="8">
    <source>
        <dbReference type="SAM" id="Phobius"/>
    </source>
</evidence>
<evidence type="ECO:0000256" key="7">
    <source>
        <dbReference type="ARBA" id="ARBA00023136"/>
    </source>
</evidence>
<sequence length="107" mass="11992">MSSSEAFADIKSPVSIEFNRKVILRIQDITSLVYGCGAGILQLESLQGFGLFAISYISVAFVFFAWFCHFQPGKYFQSPVQEVLIDSLFRELAGFVMAWTFVYALLG</sequence>
<dbReference type="GO" id="GO:0034975">
    <property type="term" value="P:protein folding in endoplasmic reticulum"/>
    <property type="evidence" value="ECO:0007669"/>
    <property type="project" value="TreeGrafter"/>
</dbReference>
<evidence type="ECO:0000256" key="5">
    <source>
        <dbReference type="ARBA" id="ARBA00022824"/>
    </source>
</evidence>
<dbReference type="OMA" id="YPGFLFY"/>
<evidence type="ECO:0000256" key="2">
    <source>
        <dbReference type="ARBA" id="ARBA00009436"/>
    </source>
</evidence>
<proteinExistence type="inferred from homology"/>
<dbReference type="OrthoDB" id="16510at2759"/>
<feature type="transmembrane region" description="Helical" evidence="8">
    <location>
        <begin position="88"/>
        <end position="106"/>
    </location>
</feature>
<keyword evidence="10" id="KW-1185">Reference proteome</keyword>
<comment type="similarity">
    <text evidence="2">Belongs to the EMC6 family.</text>
</comment>
<dbReference type="GO" id="GO:0072546">
    <property type="term" value="C:EMC complex"/>
    <property type="evidence" value="ECO:0007669"/>
    <property type="project" value="InterPro"/>
</dbReference>
<evidence type="ECO:0000256" key="3">
    <source>
        <dbReference type="ARBA" id="ARBA00020827"/>
    </source>
</evidence>
<accession>A0A1G4M6X4</accession>
<evidence type="ECO:0000313" key="10">
    <source>
        <dbReference type="Proteomes" id="UP000190831"/>
    </source>
</evidence>
<dbReference type="AlphaFoldDB" id="A0A1G4M6X4"/>
<evidence type="ECO:0000313" key="9">
    <source>
        <dbReference type="EMBL" id="SCV99589.1"/>
    </source>
</evidence>
<keyword evidence="6 8" id="KW-1133">Transmembrane helix</keyword>
<reference evidence="9 10" key="1">
    <citation type="submission" date="2016-03" db="EMBL/GenBank/DDBJ databases">
        <authorList>
            <person name="Devillers H."/>
        </authorList>
    </citation>
    <scope>NUCLEOTIDE SEQUENCE [LARGE SCALE GENOMIC DNA]</scope>
    <source>
        <strain evidence="9">CBS 6772</strain>
    </source>
</reference>
<name>A0A1G4M6X4_LACFM</name>
<comment type="subcellular location">
    <subcellularLocation>
        <location evidence="1">Endoplasmic reticulum membrane</location>
        <topology evidence="1">Multi-pass membrane protein</topology>
    </subcellularLocation>
</comment>
<dbReference type="InterPro" id="IPR029008">
    <property type="entry name" value="EMC6-like"/>
</dbReference>
<dbReference type="Pfam" id="PF07019">
    <property type="entry name" value="EMC6"/>
    <property type="match status" value="1"/>
</dbReference>
<dbReference type="EMBL" id="LT598487">
    <property type="protein sequence ID" value="SCV99589.1"/>
    <property type="molecule type" value="Genomic_DNA"/>
</dbReference>
<evidence type="ECO:0000256" key="1">
    <source>
        <dbReference type="ARBA" id="ARBA00004477"/>
    </source>
</evidence>
<evidence type="ECO:0000256" key="4">
    <source>
        <dbReference type="ARBA" id="ARBA00022692"/>
    </source>
</evidence>